<evidence type="ECO:0000256" key="3">
    <source>
        <dbReference type="ARBA" id="ARBA00022833"/>
    </source>
</evidence>
<evidence type="ECO:0000313" key="7">
    <source>
        <dbReference type="Proteomes" id="UP000276133"/>
    </source>
</evidence>
<accession>A0A3M7RLP0</accession>
<dbReference type="AlphaFoldDB" id="A0A3M7RLP0"/>
<keyword evidence="1" id="KW-0479">Metal-binding</keyword>
<dbReference type="Pfam" id="PF10551">
    <property type="entry name" value="MULE"/>
    <property type="match status" value="1"/>
</dbReference>
<protein>
    <recommendedName>
        <fullName evidence="8">MULE transposase domain-containing protein</fullName>
    </recommendedName>
</protein>
<evidence type="ECO:0000256" key="2">
    <source>
        <dbReference type="ARBA" id="ARBA00022771"/>
    </source>
</evidence>
<dbReference type="EMBL" id="REGN01003146">
    <property type="protein sequence ID" value="RNA24307.1"/>
    <property type="molecule type" value="Genomic_DNA"/>
</dbReference>
<evidence type="ECO:0008006" key="8">
    <source>
        <dbReference type="Google" id="ProtNLM"/>
    </source>
</evidence>
<evidence type="ECO:0000313" key="6">
    <source>
        <dbReference type="EMBL" id="RNA24307.1"/>
    </source>
</evidence>
<comment type="caution">
    <text evidence="6">The sequence shown here is derived from an EMBL/GenBank/DDBJ whole genome shotgun (WGS) entry which is preliminary data.</text>
</comment>
<dbReference type="PANTHER" id="PTHR47160:SF10">
    <property type="entry name" value="MULE TRANSPOSASE DOMAIN-CONTAINING PROTEIN"/>
    <property type="match status" value="1"/>
</dbReference>
<dbReference type="Gene3D" id="2.20.25.240">
    <property type="match status" value="1"/>
</dbReference>
<dbReference type="GO" id="GO:0008270">
    <property type="term" value="F:zinc ion binding"/>
    <property type="evidence" value="ECO:0007669"/>
    <property type="project" value="UniProtKB-KW"/>
</dbReference>
<evidence type="ECO:0000259" key="4">
    <source>
        <dbReference type="Pfam" id="PF04500"/>
    </source>
</evidence>
<proteinExistence type="predicted"/>
<name>A0A3M7RLP0_BRAPC</name>
<dbReference type="OrthoDB" id="10011685at2759"/>
<dbReference type="InterPro" id="IPR007588">
    <property type="entry name" value="Znf_FLYWCH"/>
</dbReference>
<dbReference type="STRING" id="10195.A0A3M7RLP0"/>
<keyword evidence="2" id="KW-0863">Zinc-finger</keyword>
<gene>
    <name evidence="6" type="ORF">BpHYR1_014380</name>
</gene>
<dbReference type="PANTHER" id="PTHR47160">
    <property type="entry name" value="PUTATIVE-RELATED"/>
    <property type="match status" value="1"/>
</dbReference>
<feature type="domain" description="FLYWCH-type" evidence="4">
    <location>
        <begin position="14"/>
        <end position="74"/>
    </location>
</feature>
<dbReference type="Pfam" id="PF04500">
    <property type="entry name" value="FLYWCH"/>
    <property type="match status" value="1"/>
</dbReference>
<dbReference type="Proteomes" id="UP000276133">
    <property type="component" value="Unassembled WGS sequence"/>
</dbReference>
<keyword evidence="7" id="KW-1185">Reference proteome</keyword>
<dbReference type="InterPro" id="IPR018289">
    <property type="entry name" value="MULE_transposase_dom"/>
</dbReference>
<keyword evidence="3" id="KW-0862">Zinc</keyword>
<sequence>MNEIINNLEQISISQSQRGGKLLIYKNFEYKIDYIAKSTNKHTWRCNQDPACKARCYTIGLDPPVTESEHSHIHPAKPAKIEIRQAINKVKEMAKSNQKSMRFIIQHSQTNLSKEAQALLPSYDALRLRIYNSKENPYAHLPKPTSLGDICIPEEFQYTCKNELFLLHDTGNNDSERIIVFATEKNIQLLNNNPNWYVDGTFAVAPGLFYQLFTVHVLIKGKNLPCVYALLPNKTQKSYERLFEYLKSLIEIEPQTVGLDFEQAIINSVENTFEECTPLGCFFHFKQRLWRRIQELGFATAYNQIDTVRVFFKKVACIAFVPVHDIATVYNQLKESEEILFKTYHSFFKYFESTYIGELKRGKGVGRKEPKYPHAIWSVYERNCDDLPRSNNKIEGWHNALQRIIDKSHVIYSFIDGIKLEQSNTELLQTQIKTRRVPKRKAVYILLDNRIKELIISYSKNNAMEYLENLSLIIDN</sequence>
<organism evidence="6 7">
    <name type="scientific">Brachionus plicatilis</name>
    <name type="common">Marine rotifer</name>
    <name type="synonym">Brachionus muelleri</name>
    <dbReference type="NCBI Taxonomy" id="10195"/>
    <lineage>
        <taxon>Eukaryota</taxon>
        <taxon>Metazoa</taxon>
        <taxon>Spiralia</taxon>
        <taxon>Gnathifera</taxon>
        <taxon>Rotifera</taxon>
        <taxon>Eurotatoria</taxon>
        <taxon>Monogononta</taxon>
        <taxon>Pseudotrocha</taxon>
        <taxon>Ploima</taxon>
        <taxon>Brachionidae</taxon>
        <taxon>Brachionus</taxon>
    </lineage>
</organism>
<feature type="domain" description="MULE transposase" evidence="5">
    <location>
        <begin position="196"/>
        <end position="287"/>
    </location>
</feature>
<evidence type="ECO:0000259" key="5">
    <source>
        <dbReference type="Pfam" id="PF10551"/>
    </source>
</evidence>
<evidence type="ECO:0000256" key="1">
    <source>
        <dbReference type="ARBA" id="ARBA00022723"/>
    </source>
</evidence>
<reference evidence="6 7" key="1">
    <citation type="journal article" date="2018" name="Sci. Rep.">
        <title>Genomic signatures of local adaptation to the degree of environmental predictability in rotifers.</title>
        <authorList>
            <person name="Franch-Gras L."/>
            <person name="Hahn C."/>
            <person name="Garcia-Roger E.M."/>
            <person name="Carmona M.J."/>
            <person name="Serra M."/>
            <person name="Gomez A."/>
        </authorList>
    </citation>
    <scope>NUCLEOTIDE SEQUENCE [LARGE SCALE GENOMIC DNA]</scope>
    <source>
        <strain evidence="6">HYR1</strain>
    </source>
</reference>